<reference evidence="3 4" key="3">
    <citation type="journal article" date="2010" name="BMC Genomics">
        <title>Transcriptome sequencing and comparative analysis of cucumber flowers with different sex types.</title>
        <authorList>
            <person name="Guo S."/>
            <person name="Zheng Y."/>
            <person name="Joung J.G."/>
            <person name="Liu S."/>
            <person name="Zhang Z."/>
            <person name="Crasta O.R."/>
            <person name="Sobral B.W."/>
            <person name="Xu Y."/>
            <person name="Huang S."/>
            <person name="Fei Z."/>
        </authorList>
    </citation>
    <scope>NUCLEOTIDE SEQUENCE [LARGE SCALE GENOMIC DNA]</scope>
    <source>
        <strain evidence="4">cv. 9930</strain>
    </source>
</reference>
<reference evidence="3 4" key="2">
    <citation type="journal article" date="2009" name="PLoS ONE">
        <title>An integrated genetic and cytogenetic map of the cucumber genome.</title>
        <authorList>
            <person name="Ren Y."/>
            <person name="Zhang Z."/>
            <person name="Liu J."/>
            <person name="Staub J.E."/>
            <person name="Han Y."/>
            <person name="Cheng Z."/>
            <person name="Li X."/>
            <person name="Lu J."/>
            <person name="Miao H."/>
            <person name="Kang H."/>
            <person name="Xie B."/>
            <person name="Gu X."/>
            <person name="Wang X."/>
            <person name="Du Y."/>
            <person name="Jin W."/>
            <person name="Huang S."/>
        </authorList>
    </citation>
    <scope>NUCLEOTIDE SEQUENCE [LARGE SCALE GENOMIC DNA]</scope>
    <source>
        <strain evidence="4">cv. 9930</strain>
    </source>
</reference>
<accession>A0A0A0KGK4</accession>
<protein>
    <submittedName>
        <fullName evidence="3">Uncharacterized protein</fullName>
    </submittedName>
</protein>
<evidence type="ECO:0000313" key="4">
    <source>
        <dbReference type="Proteomes" id="UP000029981"/>
    </source>
</evidence>
<reference evidence="3 4" key="4">
    <citation type="journal article" date="2011" name="BMC Genomics">
        <title>RNA-Seq improves annotation of protein-coding genes in the cucumber genome.</title>
        <authorList>
            <person name="Li Z."/>
            <person name="Zhang Z."/>
            <person name="Yan P."/>
            <person name="Huang S."/>
            <person name="Fei Z."/>
            <person name="Lin K."/>
        </authorList>
    </citation>
    <scope>NUCLEOTIDE SEQUENCE [LARGE SCALE GENOMIC DNA]</scope>
    <source>
        <strain evidence="4">cv. 9930</strain>
    </source>
</reference>
<evidence type="ECO:0000256" key="2">
    <source>
        <dbReference type="SAM" id="MobiDB-lite"/>
    </source>
</evidence>
<dbReference type="OMA" id="ASPICQP"/>
<name>A0A0A0KGK4_CUCSA</name>
<dbReference type="EMBL" id="CM002927">
    <property type="protein sequence ID" value="KGN48653.1"/>
    <property type="molecule type" value="Genomic_DNA"/>
</dbReference>
<sequence length="503" mass="54949">MEKEEQPEFCSTPDLEHQANGISSKNEKSVSDGTDAAKKAKSGSQFLENGAPHNQHYTALLQRAHYPQHAEKPSSPTAPAAVNERLQLPQNAANLPHQLSQPPQPQQFVLSSQPFWVQPQPSISFGATEGSWQSPVAISAGASPICQPQAPNFYYPVGYPTYPGFPGSRDGSIWWGQTQPILFPGLSNYPRASCGFVSSQSWPMPIPSCVTSSSGQPLLRGVIKPPEKLSQKHQKLWEAQSAENVQLWSMIGELQGELAVYKGRLSKLEAEISCLRSAATNEPAVEVGNDDIILRGQPAKRGRSKRATAPVGSQPPLQPRTRVRKPAVARTKVEEAKQTLLGKDSLNKADDNKHKYFTSLDITKQDKNEDISASINQNNGIVEIDDDTLKMPVSLDTQVLEQCSEIHPCGIEFKPPSVLKSNYEGIISKDSEPNDFSIASPTIYTNGNVTRQGITRWNFKLEGGTAELGFPPAVVHKTGNEEMADEFSSGPEEIETQNGSSWC</sequence>
<evidence type="ECO:0000313" key="3">
    <source>
        <dbReference type="EMBL" id="KGN48653.1"/>
    </source>
</evidence>
<feature type="coiled-coil region" evidence="1">
    <location>
        <begin position="251"/>
        <end position="278"/>
    </location>
</feature>
<dbReference type="Proteomes" id="UP000029981">
    <property type="component" value="Chromosome 6"/>
</dbReference>
<dbReference type="AlphaFoldDB" id="A0A0A0KGK4"/>
<evidence type="ECO:0000256" key="1">
    <source>
        <dbReference type="SAM" id="Coils"/>
    </source>
</evidence>
<gene>
    <name evidence="3" type="ORF">Csa_6G497040</name>
</gene>
<feature type="region of interest" description="Disordered" evidence="2">
    <location>
        <begin position="1"/>
        <end position="56"/>
    </location>
</feature>
<keyword evidence="4" id="KW-1185">Reference proteome</keyword>
<reference evidence="3 4" key="1">
    <citation type="journal article" date="2009" name="Nat. Genet.">
        <title>The genome of the cucumber, Cucumis sativus L.</title>
        <authorList>
            <person name="Huang S."/>
            <person name="Li R."/>
            <person name="Zhang Z."/>
            <person name="Li L."/>
            <person name="Gu X."/>
            <person name="Fan W."/>
            <person name="Lucas W.J."/>
            <person name="Wang X."/>
            <person name="Xie B."/>
            <person name="Ni P."/>
            <person name="Ren Y."/>
            <person name="Zhu H."/>
            <person name="Li J."/>
            <person name="Lin K."/>
            <person name="Jin W."/>
            <person name="Fei Z."/>
            <person name="Li G."/>
            <person name="Staub J."/>
            <person name="Kilian A."/>
            <person name="van der Vossen E.A."/>
            <person name="Wu Y."/>
            <person name="Guo J."/>
            <person name="He J."/>
            <person name="Jia Z."/>
            <person name="Ren Y."/>
            <person name="Tian G."/>
            <person name="Lu Y."/>
            <person name="Ruan J."/>
            <person name="Qian W."/>
            <person name="Wang M."/>
            <person name="Huang Q."/>
            <person name="Li B."/>
            <person name="Xuan Z."/>
            <person name="Cao J."/>
            <person name="Asan"/>
            <person name="Wu Z."/>
            <person name="Zhang J."/>
            <person name="Cai Q."/>
            <person name="Bai Y."/>
            <person name="Zhao B."/>
            <person name="Han Y."/>
            <person name="Li Y."/>
            <person name="Li X."/>
            <person name="Wang S."/>
            <person name="Shi Q."/>
            <person name="Liu S."/>
            <person name="Cho W.K."/>
            <person name="Kim J.Y."/>
            <person name="Xu Y."/>
            <person name="Heller-Uszynska K."/>
            <person name="Miao H."/>
            <person name="Cheng Z."/>
            <person name="Zhang S."/>
            <person name="Wu J."/>
            <person name="Yang Y."/>
            <person name="Kang H."/>
            <person name="Li M."/>
            <person name="Liang H."/>
            <person name="Ren X."/>
            <person name="Shi Z."/>
            <person name="Wen M."/>
            <person name="Jian M."/>
            <person name="Yang H."/>
            <person name="Zhang G."/>
            <person name="Yang Z."/>
            <person name="Chen R."/>
            <person name="Liu S."/>
            <person name="Li J."/>
            <person name="Ma L."/>
            <person name="Liu H."/>
            <person name="Zhou Y."/>
            <person name="Zhao J."/>
            <person name="Fang X."/>
            <person name="Li G."/>
            <person name="Fang L."/>
            <person name="Li Y."/>
            <person name="Liu D."/>
            <person name="Zheng H."/>
            <person name="Zhang Y."/>
            <person name="Qin N."/>
            <person name="Li Z."/>
            <person name="Yang G."/>
            <person name="Yang S."/>
            <person name="Bolund L."/>
            <person name="Kristiansen K."/>
            <person name="Zheng H."/>
            <person name="Li S."/>
            <person name="Zhang X."/>
            <person name="Yang H."/>
            <person name="Wang J."/>
            <person name="Sun R."/>
            <person name="Zhang B."/>
            <person name="Jiang S."/>
            <person name="Wang J."/>
            <person name="Du Y."/>
            <person name="Li S."/>
        </authorList>
    </citation>
    <scope>NUCLEOTIDE SEQUENCE [LARGE SCALE GENOMIC DNA]</scope>
    <source>
        <strain evidence="4">cv. 9930</strain>
    </source>
</reference>
<organism evidence="3 4">
    <name type="scientific">Cucumis sativus</name>
    <name type="common">Cucumber</name>
    <dbReference type="NCBI Taxonomy" id="3659"/>
    <lineage>
        <taxon>Eukaryota</taxon>
        <taxon>Viridiplantae</taxon>
        <taxon>Streptophyta</taxon>
        <taxon>Embryophyta</taxon>
        <taxon>Tracheophyta</taxon>
        <taxon>Spermatophyta</taxon>
        <taxon>Magnoliopsida</taxon>
        <taxon>eudicotyledons</taxon>
        <taxon>Gunneridae</taxon>
        <taxon>Pentapetalae</taxon>
        <taxon>rosids</taxon>
        <taxon>fabids</taxon>
        <taxon>Cucurbitales</taxon>
        <taxon>Cucurbitaceae</taxon>
        <taxon>Benincaseae</taxon>
        <taxon>Cucumis</taxon>
    </lineage>
</organism>
<proteinExistence type="predicted"/>
<dbReference type="eggNOG" id="ENOG502RPA4">
    <property type="taxonomic scope" value="Eukaryota"/>
</dbReference>
<feature type="compositionally biased region" description="Basic and acidic residues" evidence="2">
    <location>
        <begin position="25"/>
        <end position="38"/>
    </location>
</feature>
<feature type="region of interest" description="Disordered" evidence="2">
    <location>
        <begin position="297"/>
        <end position="327"/>
    </location>
</feature>
<dbReference type="Gramene" id="KGN48653">
    <property type="protein sequence ID" value="KGN48653"/>
    <property type="gene ID" value="Csa_6G497040"/>
</dbReference>
<keyword evidence="1" id="KW-0175">Coiled coil</keyword>